<dbReference type="EMBL" id="BAABIE010000008">
    <property type="protein sequence ID" value="GAA4750155.1"/>
    <property type="molecule type" value="Genomic_DNA"/>
</dbReference>
<evidence type="ECO:0000313" key="19">
    <source>
        <dbReference type="EMBL" id="GAA4750155.1"/>
    </source>
</evidence>
<sequence length="473" mass="49940">MTEVVLLGSGAADGWPNPFCRCASCTAARDSGERRGHSSALIDGTVLIDCGPDVLAAATHAGVDLAGVRYLLLTHDHFDHLAGQALLIRSWAGACTPLDVIGPPAALAACRAWIADTDPVRLRPVAAGDEVTLTGNDGDYRVRVLTAAHTSTLGEPAVLYDVTALDEHGDRAARLLWAADTGPLPAATLDALTGTELDLLLLEETFGRFIEHGADHHDLDSFPRTLAALRSAGAVTTGTRVIAVHLSHHNPPPAQLAEVLAEWGAEIGVDGMRLPLPDEAATATSTPTGRTLVLGAVRSGKSVHAETLLADQDSVLYVATGGTRDGDAEWAERVALHRARRPASWRTAETLDLAAVLDDAAGPVLIDCLGTWLTGMMDRHELWSALERSDDGDRAPLTHAMAELNRDVDGLIAAWRRCPHRVVAVSNEVGSGVVPATAAGRVFRDELGRLNTRLSVESEQVVLVVAGRTLPLP</sequence>
<keyword evidence="19" id="KW-0548">Nucleotidyltransferase</keyword>
<dbReference type="InterPro" id="IPR027417">
    <property type="entry name" value="P-loop_NTPase"/>
</dbReference>
<accession>A0ABP8Z917</accession>
<dbReference type="PANTHER" id="PTHR34848:SF1">
    <property type="entry name" value="BIFUNCTIONAL ADENOSYLCOBALAMIN BIOSYNTHESIS PROTEIN COBU"/>
    <property type="match status" value="1"/>
</dbReference>
<comment type="caution">
    <text evidence="19">The sequence shown here is derived from an EMBL/GenBank/DDBJ whole genome shotgun (WGS) entry which is preliminary data.</text>
</comment>
<dbReference type="PANTHER" id="PTHR34848">
    <property type="match status" value="1"/>
</dbReference>
<evidence type="ECO:0000256" key="16">
    <source>
        <dbReference type="ARBA" id="ARBA00029570"/>
    </source>
</evidence>
<comment type="similarity">
    <text evidence="7">Belongs to the CobU/CobP family.</text>
</comment>
<evidence type="ECO:0000256" key="15">
    <source>
        <dbReference type="ARBA" id="ARBA00023134"/>
    </source>
</evidence>
<evidence type="ECO:0000256" key="3">
    <source>
        <dbReference type="ARBA" id="ARBA00001522"/>
    </source>
</evidence>
<dbReference type="GO" id="GO:0016301">
    <property type="term" value="F:kinase activity"/>
    <property type="evidence" value="ECO:0007669"/>
    <property type="project" value="UniProtKB-KW"/>
</dbReference>
<evidence type="ECO:0000256" key="7">
    <source>
        <dbReference type="ARBA" id="ARBA00007490"/>
    </source>
</evidence>
<evidence type="ECO:0000256" key="8">
    <source>
        <dbReference type="ARBA" id="ARBA00012016"/>
    </source>
</evidence>
<dbReference type="GO" id="GO:0016779">
    <property type="term" value="F:nucleotidyltransferase activity"/>
    <property type="evidence" value="ECO:0007669"/>
    <property type="project" value="UniProtKB-KW"/>
</dbReference>
<gene>
    <name evidence="19" type="ORF">GCM10023217_20720</name>
</gene>
<evidence type="ECO:0000256" key="11">
    <source>
        <dbReference type="ARBA" id="ARBA00022679"/>
    </source>
</evidence>
<keyword evidence="14" id="KW-0067">ATP-binding</keyword>
<feature type="domain" description="Metallo-beta-lactamase" evidence="18">
    <location>
        <begin position="36"/>
        <end position="248"/>
    </location>
</feature>
<dbReference type="Pfam" id="PF12706">
    <property type="entry name" value="Lactamase_B_2"/>
    <property type="match status" value="1"/>
</dbReference>
<comment type="function">
    <text evidence="4">Catalyzes ATP-dependent phosphorylation of adenosylcobinamide and addition of GMP to adenosylcobinamide phosphate.</text>
</comment>
<evidence type="ECO:0000256" key="17">
    <source>
        <dbReference type="ARBA" id="ARBA00030571"/>
    </source>
</evidence>
<keyword evidence="20" id="KW-1185">Reference proteome</keyword>
<dbReference type="SUPFAM" id="SSF52540">
    <property type="entry name" value="P-loop containing nucleoside triphosphate hydrolases"/>
    <property type="match status" value="1"/>
</dbReference>
<dbReference type="Gene3D" id="3.40.50.300">
    <property type="entry name" value="P-loop containing nucleotide triphosphate hydrolases"/>
    <property type="match status" value="1"/>
</dbReference>
<evidence type="ECO:0000256" key="1">
    <source>
        <dbReference type="ARBA" id="ARBA00000312"/>
    </source>
</evidence>
<evidence type="ECO:0000256" key="13">
    <source>
        <dbReference type="ARBA" id="ARBA00022777"/>
    </source>
</evidence>
<protein>
    <recommendedName>
        <fullName evidence="16">Adenosylcobinamide kinase</fullName>
        <ecNumber evidence="8">2.7.1.156</ecNumber>
        <ecNumber evidence="9">2.7.7.62</ecNumber>
    </recommendedName>
    <alternativeName>
        <fullName evidence="17">Adenosylcobinamide-phosphate guanylyltransferase</fullName>
    </alternativeName>
</protein>
<dbReference type="SMART" id="SM00849">
    <property type="entry name" value="Lactamase_B"/>
    <property type="match status" value="1"/>
</dbReference>
<evidence type="ECO:0000259" key="18">
    <source>
        <dbReference type="SMART" id="SM00849"/>
    </source>
</evidence>
<dbReference type="SUPFAM" id="SSF56281">
    <property type="entry name" value="Metallo-hydrolase/oxidoreductase"/>
    <property type="match status" value="1"/>
</dbReference>
<evidence type="ECO:0000256" key="9">
    <source>
        <dbReference type="ARBA" id="ARBA00012523"/>
    </source>
</evidence>
<evidence type="ECO:0000256" key="10">
    <source>
        <dbReference type="ARBA" id="ARBA00022573"/>
    </source>
</evidence>
<keyword evidence="10" id="KW-0169">Cobalamin biosynthesis</keyword>
<keyword evidence="15" id="KW-0342">GTP-binding</keyword>
<keyword evidence="13 19" id="KW-0418">Kinase</keyword>
<comment type="pathway">
    <text evidence="6">Cofactor biosynthesis; adenosylcobalamin biosynthesis; adenosylcobalamin from cob(II)yrinate a,c-diamide: step 5/7.</text>
</comment>
<dbReference type="EC" id="2.7.7.62" evidence="9"/>
<comment type="catalytic activity">
    <reaction evidence="3">
        <text>adenosylcob(III)inamide + GTP = adenosylcob(III)inamide phosphate + GDP + H(+)</text>
        <dbReference type="Rhea" id="RHEA:15765"/>
        <dbReference type="ChEBI" id="CHEBI:2480"/>
        <dbReference type="ChEBI" id="CHEBI:15378"/>
        <dbReference type="ChEBI" id="CHEBI:37565"/>
        <dbReference type="ChEBI" id="CHEBI:58189"/>
        <dbReference type="ChEBI" id="CHEBI:58502"/>
        <dbReference type="EC" id="2.7.1.156"/>
    </reaction>
</comment>
<dbReference type="RefSeq" id="WP_345313447.1">
    <property type="nucleotide sequence ID" value="NZ_BAABIE010000008.1"/>
</dbReference>
<dbReference type="InterPro" id="IPR036866">
    <property type="entry name" value="RibonucZ/Hydroxyglut_hydro"/>
</dbReference>
<dbReference type="Gene3D" id="3.60.15.10">
    <property type="entry name" value="Ribonuclease Z/Hydroxyacylglutathione hydrolase-like"/>
    <property type="match status" value="1"/>
</dbReference>
<evidence type="ECO:0000256" key="2">
    <source>
        <dbReference type="ARBA" id="ARBA00000711"/>
    </source>
</evidence>
<evidence type="ECO:0000256" key="12">
    <source>
        <dbReference type="ARBA" id="ARBA00022741"/>
    </source>
</evidence>
<dbReference type="InterPro" id="IPR001279">
    <property type="entry name" value="Metallo-B-lactamas"/>
</dbReference>
<comment type="catalytic activity">
    <reaction evidence="1">
        <text>adenosylcob(III)inamide + ATP = adenosylcob(III)inamide phosphate + ADP + H(+)</text>
        <dbReference type="Rhea" id="RHEA:15769"/>
        <dbReference type="ChEBI" id="CHEBI:2480"/>
        <dbReference type="ChEBI" id="CHEBI:15378"/>
        <dbReference type="ChEBI" id="CHEBI:30616"/>
        <dbReference type="ChEBI" id="CHEBI:58502"/>
        <dbReference type="ChEBI" id="CHEBI:456216"/>
        <dbReference type="EC" id="2.7.1.156"/>
    </reaction>
</comment>
<organism evidence="19 20">
    <name type="scientific">Gordonia alkaliphila</name>
    <dbReference type="NCBI Taxonomy" id="1053547"/>
    <lineage>
        <taxon>Bacteria</taxon>
        <taxon>Bacillati</taxon>
        <taxon>Actinomycetota</taxon>
        <taxon>Actinomycetes</taxon>
        <taxon>Mycobacteriales</taxon>
        <taxon>Gordoniaceae</taxon>
        <taxon>Gordonia</taxon>
    </lineage>
</organism>
<dbReference type="Proteomes" id="UP001500822">
    <property type="component" value="Unassembled WGS sequence"/>
</dbReference>
<evidence type="ECO:0000256" key="4">
    <source>
        <dbReference type="ARBA" id="ARBA00003889"/>
    </source>
</evidence>
<evidence type="ECO:0000256" key="14">
    <source>
        <dbReference type="ARBA" id="ARBA00022840"/>
    </source>
</evidence>
<evidence type="ECO:0000256" key="5">
    <source>
        <dbReference type="ARBA" id="ARBA00004692"/>
    </source>
</evidence>
<name>A0ABP8Z917_9ACTN</name>
<comment type="catalytic activity">
    <reaction evidence="2">
        <text>adenosylcob(III)inamide phosphate + GTP + H(+) = adenosylcob(III)inamide-GDP + diphosphate</text>
        <dbReference type="Rhea" id="RHEA:22712"/>
        <dbReference type="ChEBI" id="CHEBI:15378"/>
        <dbReference type="ChEBI" id="CHEBI:33019"/>
        <dbReference type="ChEBI" id="CHEBI:37565"/>
        <dbReference type="ChEBI" id="CHEBI:58502"/>
        <dbReference type="ChEBI" id="CHEBI:60487"/>
        <dbReference type="EC" id="2.7.7.62"/>
    </reaction>
</comment>
<dbReference type="EC" id="2.7.1.156" evidence="8"/>
<evidence type="ECO:0000256" key="6">
    <source>
        <dbReference type="ARBA" id="ARBA00005159"/>
    </source>
</evidence>
<proteinExistence type="inferred from homology"/>
<evidence type="ECO:0000313" key="20">
    <source>
        <dbReference type="Proteomes" id="UP001500822"/>
    </source>
</evidence>
<dbReference type="Pfam" id="PF02283">
    <property type="entry name" value="CobU"/>
    <property type="match status" value="1"/>
</dbReference>
<comment type="pathway">
    <text evidence="5">Cofactor biosynthesis; adenosylcobalamin biosynthesis; adenosylcobalamin from cob(II)yrinate a,c-diamide: step 6/7.</text>
</comment>
<reference evidence="20" key="1">
    <citation type="journal article" date="2019" name="Int. J. Syst. Evol. Microbiol.">
        <title>The Global Catalogue of Microorganisms (GCM) 10K type strain sequencing project: providing services to taxonomists for standard genome sequencing and annotation.</title>
        <authorList>
            <consortium name="The Broad Institute Genomics Platform"/>
            <consortium name="The Broad Institute Genome Sequencing Center for Infectious Disease"/>
            <person name="Wu L."/>
            <person name="Ma J."/>
        </authorList>
    </citation>
    <scope>NUCLEOTIDE SEQUENCE [LARGE SCALE GENOMIC DNA]</scope>
    <source>
        <strain evidence="20">JCM 18077</strain>
    </source>
</reference>
<keyword evidence="12" id="KW-0547">Nucleotide-binding</keyword>
<dbReference type="InterPro" id="IPR003203">
    <property type="entry name" value="CobU/CobP"/>
</dbReference>
<keyword evidence="11" id="KW-0808">Transferase</keyword>
<dbReference type="CDD" id="cd00544">
    <property type="entry name" value="CobU"/>
    <property type="match status" value="1"/>
</dbReference>